<comment type="caution">
    <text evidence="1">The sequence shown here is derived from an EMBL/GenBank/DDBJ whole genome shotgun (WGS) entry which is preliminary data.</text>
</comment>
<proteinExistence type="predicted"/>
<organism evidence="1 2">
    <name type="scientific">Triparma laevis f. inornata</name>
    <dbReference type="NCBI Taxonomy" id="1714386"/>
    <lineage>
        <taxon>Eukaryota</taxon>
        <taxon>Sar</taxon>
        <taxon>Stramenopiles</taxon>
        <taxon>Ochrophyta</taxon>
        <taxon>Bolidophyceae</taxon>
        <taxon>Parmales</taxon>
        <taxon>Triparmaceae</taxon>
        <taxon>Triparma</taxon>
    </lineage>
</organism>
<gene>
    <name evidence="1" type="ORF">TL16_g11820</name>
</gene>
<dbReference type="EMBL" id="BLQM01000453">
    <property type="protein sequence ID" value="GMH90616.1"/>
    <property type="molecule type" value="Genomic_DNA"/>
</dbReference>
<reference evidence="2" key="1">
    <citation type="journal article" date="2023" name="Commun. Biol.">
        <title>Genome analysis of Parmales, the sister group of diatoms, reveals the evolutionary specialization of diatoms from phago-mixotrophs to photoautotrophs.</title>
        <authorList>
            <person name="Ban H."/>
            <person name="Sato S."/>
            <person name="Yoshikawa S."/>
            <person name="Yamada K."/>
            <person name="Nakamura Y."/>
            <person name="Ichinomiya M."/>
            <person name="Sato N."/>
            <person name="Blanc-Mathieu R."/>
            <person name="Endo H."/>
            <person name="Kuwata A."/>
            <person name="Ogata H."/>
        </authorList>
    </citation>
    <scope>NUCLEOTIDE SEQUENCE [LARGE SCALE GENOMIC DNA]</scope>
</reference>
<sequence>MTSGLISFIIDFLEEFVSQSASLDSRNTQLLGSLIDFVRSNNDVAKVEEFFDGNVEELDGNFMAHLSRQEKRLLSSPSATVETAKLLDMFKVIKVLVMDAQGRALSEGGDVAVIVNQLLQYDDDETRVQVMRAGLEARDAEWKQQFFEKIEEVIGETEGIKSDDGREMRRRLETLQKNRNEFL</sequence>
<dbReference type="Proteomes" id="UP001162640">
    <property type="component" value="Unassembled WGS sequence"/>
</dbReference>
<dbReference type="AlphaFoldDB" id="A0A9W7BLC4"/>
<accession>A0A9W7BLC4</accession>
<name>A0A9W7BLC4_9STRA</name>
<evidence type="ECO:0000313" key="2">
    <source>
        <dbReference type="Proteomes" id="UP001162640"/>
    </source>
</evidence>
<protein>
    <submittedName>
        <fullName evidence="1">Uncharacterized protein</fullName>
    </submittedName>
</protein>
<evidence type="ECO:0000313" key="1">
    <source>
        <dbReference type="EMBL" id="GMH90616.1"/>
    </source>
</evidence>